<feature type="domain" description="SGNH hydrolase-type esterase N-terminal" evidence="3">
    <location>
        <begin position="29"/>
        <end position="174"/>
    </location>
</feature>
<evidence type="ECO:0000313" key="4">
    <source>
        <dbReference type="EMBL" id="TKC55601.1"/>
    </source>
</evidence>
<organism evidence="4 5">
    <name type="scientific">Pedobacter hiemivivus</name>
    <dbReference type="NCBI Taxonomy" id="2530454"/>
    <lineage>
        <taxon>Bacteria</taxon>
        <taxon>Pseudomonadati</taxon>
        <taxon>Bacteroidota</taxon>
        <taxon>Sphingobacteriia</taxon>
        <taxon>Sphingobacteriales</taxon>
        <taxon>Sphingobacteriaceae</taxon>
        <taxon>Pedobacter</taxon>
    </lineage>
</organism>
<dbReference type="Proteomes" id="UP000309594">
    <property type="component" value="Unassembled WGS sequence"/>
</dbReference>
<evidence type="ECO:0000256" key="1">
    <source>
        <dbReference type="SAM" id="SignalP"/>
    </source>
</evidence>
<keyword evidence="1" id="KW-0732">Signal</keyword>
<feature type="signal peptide" evidence="1">
    <location>
        <begin position="1"/>
        <end position="20"/>
    </location>
</feature>
<dbReference type="Pfam" id="PF14606">
    <property type="entry name" value="Lipase_GDSL_3"/>
    <property type="match status" value="1"/>
</dbReference>
<dbReference type="SUPFAM" id="SSF52266">
    <property type="entry name" value="SGNH hydrolase"/>
    <property type="match status" value="1"/>
</dbReference>
<accession>A0A4U1FXC9</accession>
<dbReference type="RefSeq" id="WP_136882229.1">
    <property type="nucleotide sequence ID" value="NZ_SWDX01000016.1"/>
</dbReference>
<evidence type="ECO:0008006" key="6">
    <source>
        <dbReference type="Google" id="ProtNLM"/>
    </source>
</evidence>
<evidence type="ECO:0000259" key="2">
    <source>
        <dbReference type="Pfam" id="PF14606"/>
    </source>
</evidence>
<dbReference type="AlphaFoldDB" id="A0A4U1FXC9"/>
<feature type="chain" id="PRO_5020307426" description="Hydrolase" evidence="1">
    <location>
        <begin position="21"/>
        <end position="365"/>
    </location>
</feature>
<evidence type="ECO:0000259" key="3">
    <source>
        <dbReference type="Pfam" id="PF14607"/>
    </source>
</evidence>
<gene>
    <name evidence="4" type="ORF">FBD94_24905</name>
</gene>
<dbReference type="Gene3D" id="2.60.120.260">
    <property type="entry name" value="Galactose-binding domain-like"/>
    <property type="match status" value="1"/>
</dbReference>
<dbReference type="EMBL" id="SWDX01000016">
    <property type="protein sequence ID" value="TKC55601.1"/>
    <property type="molecule type" value="Genomic_DNA"/>
</dbReference>
<dbReference type="GO" id="GO:0016788">
    <property type="term" value="F:hydrolase activity, acting on ester bonds"/>
    <property type="evidence" value="ECO:0007669"/>
    <property type="project" value="UniProtKB-ARBA"/>
</dbReference>
<dbReference type="Pfam" id="PF14607">
    <property type="entry name" value="GxDLY"/>
    <property type="match status" value="1"/>
</dbReference>
<dbReference type="InterPro" id="IPR032740">
    <property type="entry name" value="GxDLY"/>
</dbReference>
<name>A0A4U1FXC9_9SPHI</name>
<feature type="domain" description="SGNH hydrolase-type esterase" evidence="2">
    <location>
        <begin position="183"/>
        <end position="362"/>
    </location>
</feature>
<sequence>MKQNLLLTFFVLIGTSVTFAQQQTIYKTWNPAKDQTSVVAGQGWHSGLQSFYDRLPAKAEGSVRKEVWNLSKNNAGLNLRFKSDAPEIIIKYAVSGYMRMDHMPATGVSGVDLYAQDAKGKWLWAGGKYKFGDTVTYTFTNLNTTGKEAREYTLYLPLYNTVKWMEISVPEQSVFTPTPVSKEKPIVVYGTSIAQGGCASRAGLAWTSMLSRKLNRPIVNLAFSGNGRLEKEVYELLPEIDASLYVLDCLPNLTGVTGEEVTKRVEATVALLQLKKPGVPILLTEHDGYTDDGLNATRKKAYEVTNVALKTAFEKLKAKGLKNIYYLTKDAISQDIESTVDGTHPNDIGMMNYANAYEKAIRKIK</sequence>
<reference evidence="4 5" key="1">
    <citation type="submission" date="2019-04" db="EMBL/GenBank/DDBJ databases">
        <title>Pedobacter sp. RP-1-16 sp. nov., isolated from Arctic soil.</title>
        <authorList>
            <person name="Dahal R.H."/>
            <person name="Kim D.-U."/>
        </authorList>
    </citation>
    <scope>NUCLEOTIDE SEQUENCE [LARGE SCALE GENOMIC DNA]</scope>
    <source>
        <strain evidence="4 5">RP-1-16</strain>
    </source>
</reference>
<protein>
    <recommendedName>
        <fullName evidence="6">Hydrolase</fullName>
    </recommendedName>
</protein>
<proteinExistence type="predicted"/>
<evidence type="ECO:0000313" key="5">
    <source>
        <dbReference type="Proteomes" id="UP000309594"/>
    </source>
</evidence>
<comment type="caution">
    <text evidence="4">The sequence shown here is derived from an EMBL/GenBank/DDBJ whole genome shotgun (WGS) entry which is preliminary data.</text>
</comment>
<dbReference type="Gene3D" id="3.40.50.1110">
    <property type="entry name" value="SGNH hydrolase"/>
    <property type="match status" value="1"/>
</dbReference>
<dbReference type="InterPro" id="IPR013830">
    <property type="entry name" value="SGNH_hydro"/>
</dbReference>
<dbReference type="InterPro" id="IPR036514">
    <property type="entry name" value="SGNH_hydro_sf"/>
</dbReference>